<evidence type="ECO:0000256" key="6">
    <source>
        <dbReference type="ARBA" id="ARBA00019114"/>
    </source>
</evidence>
<dbReference type="PANTHER" id="PTHR32294">
    <property type="entry name" value="DNA POLYMERASE III SUBUNIT ALPHA"/>
    <property type="match status" value="1"/>
</dbReference>
<comment type="caution">
    <text evidence="17">The sequence shown here is derived from an EMBL/GenBank/DDBJ whole genome shotgun (WGS) entry which is preliminary data.</text>
</comment>
<evidence type="ECO:0000256" key="2">
    <source>
        <dbReference type="ARBA" id="ARBA00007391"/>
    </source>
</evidence>
<feature type="region of interest" description="Disordered" evidence="15">
    <location>
        <begin position="1137"/>
        <end position="1191"/>
    </location>
</feature>
<evidence type="ECO:0000256" key="3">
    <source>
        <dbReference type="ARBA" id="ARBA00009496"/>
    </source>
</evidence>
<dbReference type="InterPro" id="IPR004013">
    <property type="entry name" value="PHP_dom"/>
</dbReference>
<evidence type="ECO:0000313" key="17">
    <source>
        <dbReference type="EMBL" id="MET9843657.1"/>
    </source>
</evidence>
<dbReference type="Pfam" id="PF07733">
    <property type="entry name" value="DNA_pol3_alpha"/>
    <property type="match status" value="1"/>
</dbReference>
<evidence type="ECO:0000259" key="16">
    <source>
        <dbReference type="SMART" id="SM00481"/>
    </source>
</evidence>
<evidence type="ECO:0000313" key="18">
    <source>
        <dbReference type="Proteomes" id="UP001550210"/>
    </source>
</evidence>
<dbReference type="Pfam" id="PF14579">
    <property type="entry name" value="HHH_6"/>
    <property type="match status" value="1"/>
</dbReference>
<feature type="region of interest" description="Disordered" evidence="15">
    <location>
        <begin position="122"/>
        <end position="142"/>
    </location>
</feature>
<keyword evidence="7" id="KW-0963">Cytoplasm</keyword>
<dbReference type="Pfam" id="PF01336">
    <property type="entry name" value="tRNA_anti-codon"/>
    <property type="match status" value="1"/>
</dbReference>
<dbReference type="InterPro" id="IPR041931">
    <property type="entry name" value="DNA_pol3_alpha_thumb_dom"/>
</dbReference>
<feature type="domain" description="Polymerase/histidinol phosphatase N-terminal" evidence="16">
    <location>
        <begin position="5"/>
        <end position="72"/>
    </location>
</feature>
<dbReference type="Gene3D" id="3.20.20.140">
    <property type="entry name" value="Metal-dependent hydrolases"/>
    <property type="match status" value="1"/>
</dbReference>
<dbReference type="SUPFAM" id="SSF89550">
    <property type="entry name" value="PHP domain-like"/>
    <property type="match status" value="1"/>
</dbReference>
<name>A0ABV2UQ33_9ACTN</name>
<keyword evidence="10" id="KW-0235">DNA replication</keyword>
<dbReference type="GO" id="GO:0003887">
    <property type="term" value="F:DNA-directed DNA polymerase activity"/>
    <property type="evidence" value="ECO:0007669"/>
    <property type="project" value="UniProtKB-EC"/>
</dbReference>
<feature type="compositionally biased region" description="Basic and acidic residues" evidence="15">
    <location>
        <begin position="1165"/>
        <end position="1178"/>
    </location>
</feature>
<protein>
    <recommendedName>
        <fullName evidence="6">DNA polymerase III subunit alpha</fullName>
        <ecNumber evidence="4">2.7.7.7</ecNumber>
    </recommendedName>
    <alternativeName>
        <fullName evidence="5">Error-prone DNA polymerase</fullName>
    </alternativeName>
</protein>
<dbReference type="Pfam" id="PF02811">
    <property type="entry name" value="PHP"/>
    <property type="match status" value="1"/>
</dbReference>
<accession>A0ABV2UQ33</accession>
<evidence type="ECO:0000256" key="4">
    <source>
        <dbReference type="ARBA" id="ARBA00012417"/>
    </source>
</evidence>
<dbReference type="CDD" id="cd04485">
    <property type="entry name" value="DnaE_OBF"/>
    <property type="match status" value="1"/>
</dbReference>
<dbReference type="Pfam" id="PF17657">
    <property type="entry name" value="DNA_pol3_finger"/>
    <property type="match status" value="1"/>
</dbReference>
<evidence type="ECO:0000256" key="14">
    <source>
        <dbReference type="ARBA" id="ARBA00049244"/>
    </source>
</evidence>
<keyword evidence="12" id="KW-0239">DNA-directed DNA polymerase</keyword>
<dbReference type="PANTHER" id="PTHR32294:SF4">
    <property type="entry name" value="ERROR-PRONE DNA POLYMERASE"/>
    <property type="match status" value="1"/>
</dbReference>
<dbReference type="InterPro" id="IPR029460">
    <property type="entry name" value="DNAPol_HHH"/>
</dbReference>
<dbReference type="InterPro" id="IPR011708">
    <property type="entry name" value="DNA_pol3_alpha_NTPase_dom"/>
</dbReference>
<dbReference type="EC" id="2.7.7.7" evidence="4"/>
<gene>
    <name evidence="17" type="primary">dnaE</name>
    <name evidence="17" type="ORF">ABZZ21_03540</name>
</gene>
<dbReference type="Gene3D" id="1.10.10.1600">
    <property type="entry name" value="Bacterial DNA polymerase III alpha subunit, thumb domain"/>
    <property type="match status" value="1"/>
</dbReference>
<dbReference type="EMBL" id="JBEXPZ010000003">
    <property type="protein sequence ID" value="MET9843657.1"/>
    <property type="molecule type" value="Genomic_DNA"/>
</dbReference>
<evidence type="ECO:0000256" key="8">
    <source>
        <dbReference type="ARBA" id="ARBA00022679"/>
    </source>
</evidence>
<evidence type="ECO:0000256" key="7">
    <source>
        <dbReference type="ARBA" id="ARBA00022490"/>
    </source>
</evidence>
<comment type="catalytic activity">
    <reaction evidence="14">
        <text>DNA(n) + a 2'-deoxyribonucleoside 5'-triphosphate = DNA(n+1) + diphosphate</text>
        <dbReference type="Rhea" id="RHEA:22508"/>
        <dbReference type="Rhea" id="RHEA-COMP:17339"/>
        <dbReference type="Rhea" id="RHEA-COMP:17340"/>
        <dbReference type="ChEBI" id="CHEBI:33019"/>
        <dbReference type="ChEBI" id="CHEBI:61560"/>
        <dbReference type="ChEBI" id="CHEBI:173112"/>
        <dbReference type="EC" id="2.7.7.7"/>
    </reaction>
</comment>
<keyword evidence="8 17" id="KW-0808">Transferase</keyword>
<keyword evidence="13" id="KW-0234">DNA repair</keyword>
<evidence type="ECO:0000256" key="15">
    <source>
        <dbReference type="SAM" id="MobiDB-lite"/>
    </source>
</evidence>
<keyword evidence="11" id="KW-0227">DNA damage</keyword>
<comment type="similarity">
    <text evidence="3">Belongs to the DNA polymerase type-C family. DnaE subfamily.</text>
</comment>
<reference evidence="17 18" key="1">
    <citation type="submission" date="2024-06" db="EMBL/GenBank/DDBJ databases">
        <title>The Natural Products Discovery Center: Release of the First 8490 Sequenced Strains for Exploring Actinobacteria Biosynthetic Diversity.</title>
        <authorList>
            <person name="Kalkreuter E."/>
            <person name="Kautsar S.A."/>
            <person name="Yang D."/>
            <person name="Bader C.D."/>
            <person name="Teijaro C.N."/>
            <person name="Fluegel L."/>
            <person name="Davis C.M."/>
            <person name="Simpson J.R."/>
            <person name="Lauterbach L."/>
            <person name="Steele A.D."/>
            <person name="Gui C."/>
            <person name="Meng S."/>
            <person name="Li G."/>
            <person name="Viehrig K."/>
            <person name="Ye F."/>
            <person name="Su P."/>
            <person name="Kiefer A.F."/>
            <person name="Nichols A."/>
            <person name="Cepeda A.J."/>
            <person name="Yan W."/>
            <person name="Fan B."/>
            <person name="Jiang Y."/>
            <person name="Adhikari A."/>
            <person name="Zheng C.-J."/>
            <person name="Schuster L."/>
            <person name="Cowan T.M."/>
            <person name="Smanski M.J."/>
            <person name="Chevrette M.G."/>
            <person name="De Carvalho L.P.S."/>
            <person name="Shen B."/>
        </authorList>
    </citation>
    <scope>NUCLEOTIDE SEQUENCE [LARGE SCALE GENOMIC DNA]</scope>
    <source>
        <strain evidence="17 18">NPDC006434</strain>
    </source>
</reference>
<dbReference type="CDD" id="cd07431">
    <property type="entry name" value="PHP_PolIIIA"/>
    <property type="match status" value="1"/>
</dbReference>
<comment type="subcellular location">
    <subcellularLocation>
        <location evidence="1">Cytoplasm</location>
    </subcellularLocation>
</comment>
<dbReference type="Proteomes" id="UP001550210">
    <property type="component" value="Unassembled WGS sequence"/>
</dbReference>
<dbReference type="InterPro" id="IPR003141">
    <property type="entry name" value="Pol/His_phosphatase_N"/>
</dbReference>
<evidence type="ECO:0000256" key="11">
    <source>
        <dbReference type="ARBA" id="ARBA00022763"/>
    </source>
</evidence>
<dbReference type="InterPro" id="IPR004805">
    <property type="entry name" value="DnaE2/DnaE/PolC"/>
</dbReference>
<dbReference type="InterPro" id="IPR016195">
    <property type="entry name" value="Pol/histidinol_Pase-like"/>
</dbReference>
<organism evidence="17 18">
    <name type="scientific">Streptomyces ossamyceticus</name>
    <dbReference type="NCBI Taxonomy" id="249581"/>
    <lineage>
        <taxon>Bacteria</taxon>
        <taxon>Bacillati</taxon>
        <taxon>Actinomycetota</taxon>
        <taxon>Actinomycetes</taxon>
        <taxon>Kitasatosporales</taxon>
        <taxon>Streptomycetaceae</taxon>
        <taxon>Streptomyces</taxon>
    </lineage>
</organism>
<evidence type="ECO:0000256" key="12">
    <source>
        <dbReference type="ARBA" id="ARBA00022932"/>
    </source>
</evidence>
<dbReference type="InterPro" id="IPR004365">
    <property type="entry name" value="NA-bd_OB_tRNA"/>
</dbReference>
<evidence type="ECO:0000256" key="10">
    <source>
        <dbReference type="ARBA" id="ARBA00022705"/>
    </source>
</evidence>
<proteinExistence type="inferred from homology"/>
<dbReference type="NCBIfam" id="TIGR00594">
    <property type="entry name" value="polc"/>
    <property type="match status" value="1"/>
</dbReference>
<dbReference type="SMART" id="SM00481">
    <property type="entry name" value="POLIIIAc"/>
    <property type="match status" value="1"/>
</dbReference>
<dbReference type="RefSeq" id="WP_355391860.1">
    <property type="nucleotide sequence ID" value="NZ_JBEXPZ010000003.1"/>
</dbReference>
<comment type="similarity">
    <text evidence="2">Belongs to the DNA polymerase type-C family. DnaE2 subfamily.</text>
</comment>
<evidence type="ECO:0000256" key="1">
    <source>
        <dbReference type="ARBA" id="ARBA00004496"/>
    </source>
</evidence>
<evidence type="ECO:0000256" key="5">
    <source>
        <dbReference type="ARBA" id="ARBA00017273"/>
    </source>
</evidence>
<evidence type="ECO:0000256" key="9">
    <source>
        <dbReference type="ARBA" id="ARBA00022695"/>
    </source>
</evidence>
<keyword evidence="18" id="KW-1185">Reference proteome</keyword>
<dbReference type="InterPro" id="IPR040982">
    <property type="entry name" value="DNA_pol3_finger"/>
</dbReference>
<evidence type="ECO:0000256" key="13">
    <source>
        <dbReference type="ARBA" id="ARBA00023204"/>
    </source>
</evidence>
<keyword evidence="9 17" id="KW-0548">Nucleotidyltransferase</keyword>
<sequence length="1191" mass="128385">MPGFTHLHTASGFSLRYGASHPERLAERASERGMDALALTDRDTLAGAVRFAKACAAAGVRPLFGAELAVGAPAPSVRQARRRAPVRGGAFVDESTPRVTFLAREGAKGWAELCRIVSAAHGRSDERGGGRGAGGGAAEGRDAAGVRGATGVRGAAAGRGEGPPLLPWTECVGDGLTVLLGPASDVGRALAAGRPDRAAKLLGPWRERFGDALRLETVWHGRQGTGPGSLRLAARTVGFAAEQRIRPVLSNAVRYADPGTGPVADVLDAARRLVPVDPRGELDSGEAWLKDAGAMLAAAQRIVEAAGYRRDTAYRLLEQTRATAAECLVDPEDDLGLGTVHFPEPHLVGAGRRTAQRVLASRAAAGMLRLGYDTRRDYWERVHQELDVIAHHGFASYFLTVAQVVDDVRRMGIRVAARGSGAGSLVNHLLGIAHADPVEHGLLMERFLSKRRVVLPDIDIDVESARRLEVYRAIIGRFGAERVATVAMPETYRVRHAVRDVGAALSMDPADIDRIAKSFPHIRARDARAALEELPELRKLAGEKEKYGRLWELVESLDALPRGVAMHPCGVLLSDSSLLARTPVMPTSGEGFPMSQFDKDDVEDLGLLKLDVLGVRMQSAMAHAVAEVERATGERVDLDALDFERGEGDPATYRLIRSTETLGCFQIESPGQRDLVGRLQPSTFHDLVVDISLFRPGPVAADMVRPFIAARHGRAPVRYPHPDLEEPLRETYGVVVFHEQIIDIVHLMTGCGRDEADRVRRGLSDPESQGRIRVWFAQHAAAKGYDADTIARTWEIVEAFGSYGFCKAHAVAFAVPTYQSAWLKAHHPAAFYAGLLTHDPGMYPKRLLLADARRRGVPILPVDVNRSAAAHRIELVSESRGSEGPTSEVPARWGLRLALSDVHGISEAEAARIADGQPYASLLDFWERARPSRPLAQRLAQVGALDAFGANRRDLQLHLTELHRGARGMGGGGGQLPLSGGRGTAPAGLPDLSSAERLSAELGVLSMDVSRNLMDDHRAFLDELGVVSARRLREARHGETVLVAGAKAATQTPPIRSGKRVVFTTLDDGTGLVDLAFFDDSHEACAHTVFHSWLLLVRGVVQRRGPRSLSVVGSAAWNLAELVELRREGGLDAVAPRLAEPAPPSGGDPTHGRRIQLPTGYEMHPWADLRPAGEEPSKVRKLWHQSPGSAG</sequence>